<dbReference type="PANTHER" id="PTHR10000:SF8">
    <property type="entry name" value="HAD SUPERFAMILY HYDROLASE-LIKE, TYPE 3"/>
    <property type="match status" value="1"/>
</dbReference>
<accession>A0AAP9HEZ0</accession>
<dbReference type="Gene3D" id="3.40.50.1000">
    <property type="entry name" value="HAD superfamily/HAD-like"/>
    <property type="match status" value="1"/>
</dbReference>
<dbReference type="GO" id="GO:0000287">
    <property type="term" value="F:magnesium ion binding"/>
    <property type="evidence" value="ECO:0007669"/>
    <property type="project" value="TreeGrafter"/>
</dbReference>
<evidence type="ECO:0000313" key="2">
    <source>
        <dbReference type="Proteomes" id="UP000425411"/>
    </source>
</evidence>
<dbReference type="SFLD" id="SFLDG01144">
    <property type="entry name" value="C2.B.4:_PGP_Like"/>
    <property type="match status" value="1"/>
</dbReference>
<dbReference type="InterPro" id="IPR023214">
    <property type="entry name" value="HAD_sf"/>
</dbReference>
<dbReference type="Gene3D" id="3.30.1240.10">
    <property type="match status" value="1"/>
</dbReference>
<gene>
    <name evidence="1" type="ORF">FOC49_08150</name>
</gene>
<dbReference type="GO" id="GO:0005829">
    <property type="term" value="C:cytosol"/>
    <property type="evidence" value="ECO:0007669"/>
    <property type="project" value="TreeGrafter"/>
</dbReference>
<evidence type="ECO:0000313" key="1">
    <source>
        <dbReference type="EMBL" id="QGS09856.1"/>
    </source>
</evidence>
<protein>
    <submittedName>
        <fullName evidence="1">Cof-type HAD-IIB family hydrolase</fullName>
    </submittedName>
</protein>
<dbReference type="PANTHER" id="PTHR10000">
    <property type="entry name" value="PHOSPHOSERINE PHOSPHATASE"/>
    <property type="match status" value="1"/>
</dbReference>
<dbReference type="RefSeq" id="WP_004632730.1">
    <property type="nucleotide sequence ID" value="NZ_CP046314.1"/>
</dbReference>
<dbReference type="AlphaFoldDB" id="A0AAP9HEZ0"/>
<dbReference type="Pfam" id="PF08282">
    <property type="entry name" value="Hydrolase_3"/>
    <property type="match status" value="1"/>
</dbReference>
<dbReference type="NCBIfam" id="TIGR01484">
    <property type="entry name" value="HAD-SF-IIB"/>
    <property type="match status" value="1"/>
</dbReference>
<organism evidence="1 2">
    <name type="scientific">Gemella morbillorum</name>
    <dbReference type="NCBI Taxonomy" id="29391"/>
    <lineage>
        <taxon>Bacteria</taxon>
        <taxon>Bacillati</taxon>
        <taxon>Bacillota</taxon>
        <taxon>Bacilli</taxon>
        <taxon>Bacillales</taxon>
        <taxon>Gemellaceae</taxon>
        <taxon>Gemella</taxon>
    </lineage>
</organism>
<dbReference type="InterPro" id="IPR000150">
    <property type="entry name" value="Cof"/>
</dbReference>
<reference evidence="1 2" key="1">
    <citation type="submission" date="2019-11" db="EMBL/GenBank/DDBJ databases">
        <title>FDA dAtabase for Regulatory Grade micrObial Sequences (FDA-ARGOS): Supporting development and validation of Infectious Disease Dx tests.</title>
        <authorList>
            <person name="Turner S."/>
            <person name="Byrd R."/>
            <person name="Tallon L."/>
            <person name="Sadzewicz L."/>
            <person name="Vavikolanu K."/>
            <person name="Mehta A."/>
            <person name="Aluvathingal J."/>
            <person name="Nadendla S."/>
            <person name="Myers T."/>
            <person name="Yan Y."/>
            <person name="Sichtig H."/>
        </authorList>
    </citation>
    <scope>NUCLEOTIDE SEQUENCE [LARGE SCALE GENOMIC DNA]</scope>
    <source>
        <strain evidence="1 2">FDAARGOS_741</strain>
    </source>
</reference>
<sequence length="270" mass="30040">MIKLVVTDIDDTLVNSRNEISKKNREVIEKCKEQDIKVILASGRPDFGMMKIVEDLKLDSYDNYLLSYNGARIANLKTGEVVYEKFLSPERIKFLIDIALENDCDILTYQNGDVLTNRDNEYARVEVGLVGAKLIIAENMKEHIKEGAAKVIILKYPGEAQAVKEKLQKELGDEYEVATSKPFFIEVNDKGISKGNSLDALCKKLGLTKDNVMALGDGLNDLSMIEFAGMGVAVDNANPVLKEAADFISKSNDEDGFAYAIEKFILNNEN</sequence>
<dbReference type="InterPro" id="IPR036412">
    <property type="entry name" value="HAD-like_sf"/>
</dbReference>
<dbReference type="SFLD" id="SFLDS00003">
    <property type="entry name" value="Haloacid_Dehalogenase"/>
    <property type="match status" value="1"/>
</dbReference>
<dbReference type="InterPro" id="IPR006379">
    <property type="entry name" value="HAD-SF_hydro_IIB"/>
</dbReference>
<keyword evidence="2" id="KW-1185">Reference proteome</keyword>
<name>A0AAP9HEZ0_9BACL</name>
<proteinExistence type="predicted"/>
<keyword evidence="1" id="KW-0378">Hydrolase</keyword>
<dbReference type="GO" id="GO:0016791">
    <property type="term" value="F:phosphatase activity"/>
    <property type="evidence" value="ECO:0007669"/>
    <property type="project" value="UniProtKB-ARBA"/>
</dbReference>
<dbReference type="Proteomes" id="UP000425411">
    <property type="component" value="Chromosome"/>
</dbReference>
<dbReference type="NCBIfam" id="TIGR00099">
    <property type="entry name" value="Cof-subfamily"/>
    <property type="match status" value="1"/>
</dbReference>
<dbReference type="CDD" id="cd07516">
    <property type="entry name" value="HAD_Pase"/>
    <property type="match status" value="1"/>
</dbReference>
<dbReference type="SFLD" id="SFLDG01140">
    <property type="entry name" value="C2.B:_Phosphomannomutase_and_P"/>
    <property type="match status" value="1"/>
</dbReference>
<dbReference type="SUPFAM" id="SSF56784">
    <property type="entry name" value="HAD-like"/>
    <property type="match status" value="1"/>
</dbReference>
<dbReference type="EMBL" id="CP046314">
    <property type="protein sequence ID" value="QGS09856.1"/>
    <property type="molecule type" value="Genomic_DNA"/>
</dbReference>